<gene>
    <name evidence="8" type="ORF">CVM52_04215</name>
</gene>
<evidence type="ECO:0000256" key="4">
    <source>
        <dbReference type="PIRSR" id="PIRSR000303-1"/>
    </source>
</evidence>
<feature type="active site" evidence="4">
    <location>
        <position position="58"/>
    </location>
</feature>
<dbReference type="CDD" id="cd00340">
    <property type="entry name" value="GSH_Peroxidase"/>
    <property type="match status" value="1"/>
</dbReference>
<dbReference type="SUPFAM" id="SSF52833">
    <property type="entry name" value="Thioredoxin-like"/>
    <property type="match status" value="1"/>
</dbReference>
<dbReference type="InterPro" id="IPR000889">
    <property type="entry name" value="Glutathione_peroxidase"/>
</dbReference>
<sequence>MFGHILIRLALLSCLAFAAPAVGATGLSGTFASIDGGTLSVESWRGRPVLVVNTASRCGFTGQYDGLQRLYERYRDRGLVVLAVPSNDFRQELGTAQEVKEFCALNFALDLPMTDITQVRGPDAHPFYAAVAAETGFVPSWNFNKILIGPDGTVVDTWRAAVEPDSPAIRDRVEALLD</sequence>
<dbReference type="EMBL" id="PGTB01000006">
    <property type="protein sequence ID" value="PJE38021.1"/>
    <property type="molecule type" value="Genomic_DNA"/>
</dbReference>
<comment type="caution">
    <text evidence="8">The sequence shown here is derived from an EMBL/GenBank/DDBJ whole genome shotgun (WGS) entry which is preliminary data.</text>
</comment>
<feature type="chain" id="PRO_5014747378" description="Glutathione peroxidase" evidence="6">
    <location>
        <begin position="19"/>
        <end position="178"/>
    </location>
</feature>
<protein>
    <recommendedName>
        <fullName evidence="5">Glutathione peroxidase</fullName>
    </recommendedName>
</protein>
<dbReference type="PANTHER" id="PTHR11592">
    <property type="entry name" value="GLUTATHIONE PEROXIDASE"/>
    <property type="match status" value="1"/>
</dbReference>
<keyword evidence="2 5" id="KW-0575">Peroxidase</keyword>
<dbReference type="InterPro" id="IPR013766">
    <property type="entry name" value="Thioredoxin_domain"/>
</dbReference>
<keyword evidence="6" id="KW-0732">Signal</keyword>
<evidence type="ECO:0000259" key="7">
    <source>
        <dbReference type="PROSITE" id="PS51352"/>
    </source>
</evidence>
<evidence type="ECO:0000256" key="2">
    <source>
        <dbReference type="ARBA" id="ARBA00022559"/>
    </source>
</evidence>
<reference evidence="8 9" key="1">
    <citation type="journal article" date="2018" name="Int. J. Syst. Evol. Microbiol.">
        <title>Pseudooceanicola lipolyticus sp. nov., a marine alphaproteobacterium, reclassification of Oceanicola flagellatus as Pseudooceanicola flagellatus comb. nov. and emended description of the genus Pseudooceanicola.</title>
        <authorList>
            <person name="Huang M.-M."/>
            <person name="Guo L.-L."/>
            <person name="Wu Y.-H."/>
            <person name="Lai Q.-L."/>
            <person name="Shao Z.-Z."/>
            <person name="Wang C.-S."/>
            <person name="Wu M."/>
            <person name="Xu X.-W."/>
        </authorList>
    </citation>
    <scope>NUCLEOTIDE SEQUENCE [LARGE SCALE GENOMIC DNA]</scope>
    <source>
        <strain evidence="8 9">157</strain>
    </source>
</reference>
<dbReference type="GO" id="GO:0004601">
    <property type="term" value="F:peroxidase activity"/>
    <property type="evidence" value="ECO:0007669"/>
    <property type="project" value="UniProtKB-KW"/>
</dbReference>
<evidence type="ECO:0000256" key="6">
    <source>
        <dbReference type="SAM" id="SignalP"/>
    </source>
</evidence>
<dbReference type="OrthoDB" id="9785502at2"/>
<dbReference type="Gene3D" id="3.40.30.10">
    <property type="entry name" value="Glutaredoxin"/>
    <property type="match status" value="1"/>
</dbReference>
<name>A0A2M8J5H1_9RHOB</name>
<dbReference type="PROSITE" id="PS51352">
    <property type="entry name" value="THIOREDOXIN_2"/>
    <property type="match status" value="1"/>
</dbReference>
<dbReference type="PROSITE" id="PS51355">
    <property type="entry name" value="GLUTATHIONE_PEROXID_3"/>
    <property type="match status" value="1"/>
</dbReference>
<keyword evidence="9" id="KW-1185">Reference proteome</keyword>
<feature type="signal peptide" evidence="6">
    <location>
        <begin position="1"/>
        <end position="18"/>
    </location>
</feature>
<dbReference type="PROSITE" id="PS00460">
    <property type="entry name" value="GLUTATHIONE_PEROXID_1"/>
    <property type="match status" value="1"/>
</dbReference>
<keyword evidence="3 5" id="KW-0560">Oxidoreductase</keyword>
<evidence type="ECO:0000313" key="8">
    <source>
        <dbReference type="EMBL" id="PJE38021.1"/>
    </source>
</evidence>
<comment type="similarity">
    <text evidence="1 5">Belongs to the glutathione peroxidase family.</text>
</comment>
<dbReference type="Pfam" id="PF00255">
    <property type="entry name" value="GSHPx"/>
    <property type="match status" value="1"/>
</dbReference>
<dbReference type="GO" id="GO:0034599">
    <property type="term" value="P:cellular response to oxidative stress"/>
    <property type="evidence" value="ECO:0007669"/>
    <property type="project" value="TreeGrafter"/>
</dbReference>
<dbReference type="PANTHER" id="PTHR11592:SF78">
    <property type="entry name" value="GLUTATHIONE PEROXIDASE"/>
    <property type="match status" value="1"/>
</dbReference>
<dbReference type="InterPro" id="IPR036249">
    <property type="entry name" value="Thioredoxin-like_sf"/>
</dbReference>
<dbReference type="PIRSF" id="PIRSF000303">
    <property type="entry name" value="Glutathion_perox"/>
    <property type="match status" value="1"/>
</dbReference>
<dbReference type="InterPro" id="IPR029759">
    <property type="entry name" value="GPX_AS"/>
</dbReference>
<proteinExistence type="inferred from homology"/>
<organism evidence="8 9">
    <name type="scientific">Pseudooceanicola lipolyticus</name>
    <dbReference type="NCBI Taxonomy" id="2029104"/>
    <lineage>
        <taxon>Bacteria</taxon>
        <taxon>Pseudomonadati</taxon>
        <taxon>Pseudomonadota</taxon>
        <taxon>Alphaproteobacteria</taxon>
        <taxon>Rhodobacterales</taxon>
        <taxon>Paracoccaceae</taxon>
        <taxon>Pseudooceanicola</taxon>
    </lineage>
</organism>
<accession>A0A2M8J5H1</accession>
<evidence type="ECO:0000256" key="3">
    <source>
        <dbReference type="ARBA" id="ARBA00023002"/>
    </source>
</evidence>
<evidence type="ECO:0000256" key="1">
    <source>
        <dbReference type="ARBA" id="ARBA00006926"/>
    </source>
</evidence>
<feature type="domain" description="Thioredoxin" evidence="7">
    <location>
        <begin position="13"/>
        <end position="178"/>
    </location>
</feature>
<evidence type="ECO:0000313" key="9">
    <source>
        <dbReference type="Proteomes" id="UP000231553"/>
    </source>
</evidence>
<dbReference type="PRINTS" id="PR01011">
    <property type="entry name" value="GLUTPROXDASE"/>
</dbReference>
<dbReference type="AlphaFoldDB" id="A0A2M8J5H1"/>
<dbReference type="Proteomes" id="UP000231553">
    <property type="component" value="Unassembled WGS sequence"/>
</dbReference>
<evidence type="ECO:0000256" key="5">
    <source>
        <dbReference type="RuleBase" id="RU000499"/>
    </source>
</evidence>